<dbReference type="Proteomes" id="UP000050761">
    <property type="component" value="Unassembled WGS sequence"/>
</dbReference>
<organism evidence="2 3">
    <name type="scientific">Heligmosomoides polygyrus</name>
    <name type="common">Parasitic roundworm</name>
    <dbReference type="NCBI Taxonomy" id="6339"/>
    <lineage>
        <taxon>Eukaryota</taxon>
        <taxon>Metazoa</taxon>
        <taxon>Ecdysozoa</taxon>
        <taxon>Nematoda</taxon>
        <taxon>Chromadorea</taxon>
        <taxon>Rhabditida</taxon>
        <taxon>Rhabditina</taxon>
        <taxon>Rhabditomorpha</taxon>
        <taxon>Strongyloidea</taxon>
        <taxon>Heligmosomidae</taxon>
        <taxon>Heligmosomoides</taxon>
    </lineage>
</organism>
<proteinExistence type="predicted"/>
<name>A0A183FD14_HELPZ</name>
<evidence type="ECO:0000313" key="3">
    <source>
        <dbReference type="WBParaSite" id="HPBE_0000406601-mRNA-1"/>
    </source>
</evidence>
<dbReference type="EMBL" id="UZAH01025270">
    <property type="protein sequence ID" value="VDO59957.1"/>
    <property type="molecule type" value="Genomic_DNA"/>
</dbReference>
<dbReference type="AlphaFoldDB" id="A0A183FD14"/>
<accession>A0A183FD14</accession>
<reference evidence="1 2" key="1">
    <citation type="submission" date="2018-11" db="EMBL/GenBank/DDBJ databases">
        <authorList>
            <consortium name="Pathogen Informatics"/>
        </authorList>
    </citation>
    <scope>NUCLEOTIDE SEQUENCE [LARGE SCALE GENOMIC DNA]</scope>
</reference>
<evidence type="ECO:0000313" key="1">
    <source>
        <dbReference type="EMBL" id="VDO59957.1"/>
    </source>
</evidence>
<keyword evidence="2" id="KW-1185">Reference proteome</keyword>
<accession>A0A3P7XJY5</accession>
<reference evidence="3" key="2">
    <citation type="submission" date="2019-09" db="UniProtKB">
        <authorList>
            <consortium name="WormBaseParasite"/>
        </authorList>
    </citation>
    <scope>IDENTIFICATION</scope>
</reference>
<evidence type="ECO:0000313" key="2">
    <source>
        <dbReference type="Proteomes" id="UP000050761"/>
    </source>
</evidence>
<gene>
    <name evidence="1" type="ORF">HPBE_LOCUS4067</name>
</gene>
<protein>
    <submittedName>
        <fullName evidence="1 3">Uncharacterized protein</fullName>
    </submittedName>
</protein>
<sequence>MAAICRRRQCGGAAPKEARHGLLWNRCGEDQQDGAEKNHDEPRIFCLKPPKAFCIEYAHHSQGIRW</sequence>
<dbReference type="WBParaSite" id="HPBE_0000406601-mRNA-1">
    <property type="protein sequence ID" value="HPBE_0000406601-mRNA-1"/>
    <property type="gene ID" value="HPBE_0000406601"/>
</dbReference>